<dbReference type="InterPro" id="IPR051818">
    <property type="entry name" value="TPP_dependent_decarboxylase"/>
</dbReference>
<dbReference type="InterPro" id="IPR011766">
    <property type="entry name" value="TPP_enzyme_TPP-bd"/>
</dbReference>
<protein>
    <recommendedName>
        <fullName evidence="9">Phosphonopyruvate decarboxylase</fullName>
    </recommendedName>
</protein>
<evidence type="ECO:0000259" key="5">
    <source>
        <dbReference type="Pfam" id="PF02775"/>
    </source>
</evidence>
<dbReference type="Pfam" id="PF02775">
    <property type="entry name" value="TPP_enzyme_C"/>
    <property type="match status" value="1"/>
</dbReference>
<dbReference type="Pfam" id="PF02776">
    <property type="entry name" value="TPP_enzyme_N"/>
    <property type="match status" value="1"/>
</dbReference>
<keyword evidence="2" id="KW-0786">Thiamine pyrophosphate</keyword>
<comment type="caution">
    <text evidence="7">The sequence shown here is derived from an EMBL/GenBank/DDBJ whole genome shotgun (WGS) entry which is preliminary data.</text>
</comment>
<accession>A0A3N9XN59</accession>
<evidence type="ECO:0008006" key="9">
    <source>
        <dbReference type="Google" id="ProtNLM"/>
    </source>
</evidence>
<feature type="region of interest" description="Disordered" evidence="4">
    <location>
        <begin position="347"/>
        <end position="372"/>
    </location>
</feature>
<keyword evidence="3" id="KW-0456">Lyase</keyword>
<dbReference type="OrthoDB" id="9785953at2"/>
<sequence length="372" mass="38737">MSVEAAGAAKRIRGTFGLVVGVPDSSLAFLGPIWQRPGEDASVCTNEGSAVALAAGWALGSGKCALVCMQNSGLMNALNPLTSLTHTSVQSVPLVLLIGVRGWAGDEPQHEVVGRVTTSLLRAAEIPFRTTCASDLSDVVSTLGLAHQQAVASNTVTAVLVEVGAARPPTPPATGGRALEEWTSRDAIRLVLDAAPSGSIVVGSTGFNSRLVHEYRRDHPGRFEEFVYCVGAMGHACSVAQGLAVARPDVPVFCVDGDGSALMHLGAVLLPAALTVPNYRHVIVNNGSHESVGGGDTLGSRFSFSAIGHDLGWPTGVFRGPTTPDVFTALARLLNASGPVLVEMLTRPAGVGPPTRPRPPFVQTRKRSHRSR</sequence>
<dbReference type="GO" id="GO:0000287">
    <property type="term" value="F:magnesium ion binding"/>
    <property type="evidence" value="ECO:0007669"/>
    <property type="project" value="UniProtKB-ARBA"/>
</dbReference>
<dbReference type="CDD" id="cd07035">
    <property type="entry name" value="TPP_PYR_POX_like"/>
    <property type="match status" value="1"/>
</dbReference>
<proteinExistence type="predicted"/>
<dbReference type="SUPFAM" id="SSF52518">
    <property type="entry name" value="Thiamin diphosphate-binding fold (THDP-binding)"/>
    <property type="match status" value="2"/>
</dbReference>
<evidence type="ECO:0000256" key="3">
    <source>
        <dbReference type="ARBA" id="ARBA00023239"/>
    </source>
</evidence>
<dbReference type="AlphaFoldDB" id="A0A3N9XN59"/>
<keyword evidence="1" id="KW-0210">Decarboxylase</keyword>
<gene>
    <name evidence="7" type="ORF">DDE19_23030</name>
</gene>
<dbReference type="Gene3D" id="3.40.50.970">
    <property type="match status" value="2"/>
</dbReference>
<dbReference type="PANTHER" id="PTHR42818:SF1">
    <property type="entry name" value="SULFOPYRUVATE DECARBOXYLASE"/>
    <property type="match status" value="1"/>
</dbReference>
<dbReference type="Proteomes" id="UP000278981">
    <property type="component" value="Unassembled WGS sequence"/>
</dbReference>
<reference evidence="7 8" key="1">
    <citation type="submission" date="2018-04" db="EMBL/GenBank/DDBJ databases">
        <title>Micromonosporas from Atacama Desert.</title>
        <authorList>
            <person name="Carro L."/>
            <person name="Klenk H.-P."/>
            <person name="Goodfellow M."/>
        </authorList>
    </citation>
    <scope>NUCLEOTIDE SEQUENCE [LARGE SCALE GENOMIC DNA]</scope>
    <source>
        <strain evidence="7 8">LB19</strain>
    </source>
</reference>
<evidence type="ECO:0000313" key="8">
    <source>
        <dbReference type="Proteomes" id="UP000278981"/>
    </source>
</evidence>
<feature type="domain" description="Thiamine pyrophosphate enzyme N-terminal TPP-binding" evidence="6">
    <location>
        <begin position="19"/>
        <end position="102"/>
    </location>
</feature>
<evidence type="ECO:0000259" key="6">
    <source>
        <dbReference type="Pfam" id="PF02776"/>
    </source>
</evidence>
<dbReference type="InterPro" id="IPR012001">
    <property type="entry name" value="Thiamin_PyroP_enz_TPP-bd_dom"/>
</dbReference>
<feature type="domain" description="Thiamine pyrophosphate enzyme TPP-binding" evidence="5">
    <location>
        <begin position="209"/>
        <end position="343"/>
    </location>
</feature>
<evidence type="ECO:0000256" key="4">
    <source>
        <dbReference type="SAM" id="MobiDB-lite"/>
    </source>
</evidence>
<dbReference type="EMBL" id="QDGB01000298">
    <property type="protein sequence ID" value="RQX14571.1"/>
    <property type="molecule type" value="Genomic_DNA"/>
</dbReference>
<evidence type="ECO:0000256" key="1">
    <source>
        <dbReference type="ARBA" id="ARBA00022793"/>
    </source>
</evidence>
<dbReference type="GO" id="GO:0030976">
    <property type="term" value="F:thiamine pyrophosphate binding"/>
    <property type="evidence" value="ECO:0007669"/>
    <property type="project" value="InterPro"/>
</dbReference>
<name>A0A3N9XN59_9ACTN</name>
<dbReference type="PANTHER" id="PTHR42818">
    <property type="entry name" value="SULFOPYRUVATE DECARBOXYLASE SUBUNIT ALPHA"/>
    <property type="match status" value="1"/>
</dbReference>
<evidence type="ECO:0000256" key="2">
    <source>
        <dbReference type="ARBA" id="ARBA00023052"/>
    </source>
</evidence>
<organism evidence="7 8">
    <name type="scientific">Micromonospora ureilytica</name>
    <dbReference type="NCBI Taxonomy" id="709868"/>
    <lineage>
        <taxon>Bacteria</taxon>
        <taxon>Bacillati</taxon>
        <taxon>Actinomycetota</taxon>
        <taxon>Actinomycetes</taxon>
        <taxon>Micromonosporales</taxon>
        <taxon>Micromonosporaceae</taxon>
        <taxon>Micromonospora</taxon>
    </lineage>
</organism>
<dbReference type="GO" id="GO:0016831">
    <property type="term" value="F:carboxy-lyase activity"/>
    <property type="evidence" value="ECO:0007669"/>
    <property type="project" value="UniProtKB-KW"/>
</dbReference>
<evidence type="ECO:0000313" key="7">
    <source>
        <dbReference type="EMBL" id="RQX14571.1"/>
    </source>
</evidence>
<dbReference type="InterPro" id="IPR029061">
    <property type="entry name" value="THDP-binding"/>
</dbReference>